<gene>
    <name evidence="1" type="ORF">MENTE1834_LOCUS47557</name>
</gene>
<proteinExistence type="predicted"/>
<dbReference type="EMBL" id="CAVMJV010000195">
    <property type="protein sequence ID" value="CAK5123792.1"/>
    <property type="molecule type" value="Genomic_DNA"/>
</dbReference>
<evidence type="ECO:0000313" key="2">
    <source>
        <dbReference type="Proteomes" id="UP001497535"/>
    </source>
</evidence>
<sequence length="142" mass="16828">MLYGNNEHLGLIYFAERIISLVKETHLKNTSNSKTEYKFNINLSEEVRKQLTKPLLEDYKNEKVKKILENIEKFLKIVKPKNIEKSIECLLETLGFDKNVEKESVEYKDSFLIFLFSKLSIFWGIIKWIKIENEGWGVCYVD</sequence>
<comment type="caution">
    <text evidence="1">The sequence shown here is derived from an EMBL/GenBank/DDBJ whole genome shotgun (WGS) entry which is preliminary data.</text>
</comment>
<organism evidence="1 2">
    <name type="scientific">Meloidogyne enterolobii</name>
    <name type="common">Root-knot nematode worm</name>
    <name type="synonym">Meloidogyne mayaguensis</name>
    <dbReference type="NCBI Taxonomy" id="390850"/>
    <lineage>
        <taxon>Eukaryota</taxon>
        <taxon>Metazoa</taxon>
        <taxon>Ecdysozoa</taxon>
        <taxon>Nematoda</taxon>
        <taxon>Chromadorea</taxon>
        <taxon>Rhabditida</taxon>
        <taxon>Tylenchina</taxon>
        <taxon>Tylenchomorpha</taxon>
        <taxon>Tylenchoidea</taxon>
        <taxon>Meloidogynidae</taxon>
        <taxon>Meloidogyninae</taxon>
        <taxon>Meloidogyne</taxon>
    </lineage>
</organism>
<name>A0ACB1B5Z8_MELEN</name>
<accession>A0ACB1B5Z8</accession>
<reference evidence="1" key="1">
    <citation type="submission" date="2023-11" db="EMBL/GenBank/DDBJ databases">
        <authorList>
            <person name="Poullet M."/>
        </authorList>
    </citation>
    <scope>NUCLEOTIDE SEQUENCE</scope>
    <source>
        <strain evidence="1">E1834</strain>
    </source>
</reference>
<dbReference type="Proteomes" id="UP001497535">
    <property type="component" value="Unassembled WGS sequence"/>
</dbReference>
<evidence type="ECO:0000313" key="1">
    <source>
        <dbReference type="EMBL" id="CAK5123792.1"/>
    </source>
</evidence>
<keyword evidence="2" id="KW-1185">Reference proteome</keyword>
<protein>
    <submittedName>
        <fullName evidence="1">Uncharacterized protein</fullName>
    </submittedName>
</protein>